<dbReference type="EMBL" id="OV915080">
    <property type="protein sequence ID" value="CAH1706695.1"/>
    <property type="molecule type" value="Genomic_DNA"/>
</dbReference>
<dbReference type="Proteomes" id="UP001295440">
    <property type="component" value="Chromosome"/>
</dbReference>
<proteinExistence type="predicted"/>
<evidence type="ECO:0000313" key="2">
    <source>
        <dbReference type="Proteomes" id="UP001295440"/>
    </source>
</evidence>
<sequence>MSRLTGCKEHFTKEEVTSFFLKAIEETDRYFFLIIDPNGKIIGESVINEIDWDLRRANFRISTGLNWTSSLLIPARKKTTCGLVSSGREICGMQFSTGASTLTTS</sequence>
<accession>A0AAU9R3J5</accession>
<evidence type="ECO:0000313" key="1">
    <source>
        <dbReference type="EMBL" id="CAH1706695.1"/>
    </source>
</evidence>
<name>A0AAU9R3J5_9LACO</name>
<reference evidence="1" key="1">
    <citation type="submission" date="2022-02" db="EMBL/GenBank/DDBJ databases">
        <authorList>
            <person name="Deutsch MARIE S."/>
        </authorList>
    </citation>
    <scope>NUCLEOTIDE SEQUENCE</scope>
    <source>
        <strain evidence="1">CIRM-BIA865</strain>
    </source>
</reference>
<dbReference type="Gene3D" id="3.40.630.30">
    <property type="match status" value="1"/>
</dbReference>
<gene>
    <name evidence="1" type="ORF">LDD865_1538</name>
</gene>
<protein>
    <submittedName>
        <fullName evidence="1">Uncharacterized protein</fullName>
    </submittedName>
</protein>
<dbReference type="AlphaFoldDB" id="A0AAU9R3J5"/>
<organism evidence="1 2">
    <name type="scientific">Lactobacillus delbrueckii subsp. delbrueckii</name>
    <dbReference type="NCBI Taxonomy" id="83684"/>
    <lineage>
        <taxon>Bacteria</taxon>
        <taxon>Bacillati</taxon>
        <taxon>Bacillota</taxon>
        <taxon>Bacilli</taxon>
        <taxon>Lactobacillales</taxon>
        <taxon>Lactobacillaceae</taxon>
        <taxon>Lactobacillus</taxon>
    </lineage>
</organism>